<evidence type="ECO:0000256" key="3">
    <source>
        <dbReference type="ARBA" id="ARBA00022448"/>
    </source>
</evidence>
<dbReference type="Pfam" id="PF07715">
    <property type="entry name" value="Plug"/>
    <property type="match status" value="1"/>
</dbReference>
<keyword evidence="7" id="KW-0732">Signal</keyword>
<dbReference type="Pfam" id="PF00593">
    <property type="entry name" value="TonB_dep_Rec_b-barrel"/>
    <property type="match status" value="1"/>
</dbReference>
<dbReference type="EMBL" id="CP058554">
    <property type="protein sequence ID" value="QMV75839.1"/>
    <property type="molecule type" value="Genomic_DNA"/>
</dbReference>
<dbReference type="Gene3D" id="3.55.50.30">
    <property type="match status" value="1"/>
</dbReference>
<dbReference type="Proteomes" id="UP000515240">
    <property type="component" value="Chromosome"/>
</dbReference>
<keyword evidence="9" id="KW-0406">Ion transport</keyword>
<dbReference type="InterPro" id="IPR037066">
    <property type="entry name" value="Plug_dom_sf"/>
</dbReference>
<gene>
    <name evidence="17" type="ORF">HS961_18450</name>
</gene>
<keyword evidence="13 14" id="KW-0998">Cell outer membrane</keyword>
<evidence type="ECO:0000256" key="2">
    <source>
        <dbReference type="ARBA" id="ARBA00009810"/>
    </source>
</evidence>
<keyword evidence="4 14" id="KW-1134">Transmembrane beta strand</keyword>
<dbReference type="AlphaFoldDB" id="A0A7G5EPB4"/>
<evidence type="ECO:0000313" key="18">
    <source>
        <dbReference type="Proteomes" id="UP000515240"/>
    </source>
</evidence>
<dbReference type="PANTHER" id="PTHR32552">
    <property type="entry name" value="FERRICHROME IRON RECEPTOR-RELATED"/>
    <property type="match status" value="1"/>
</dbReference>
<dbReference type="NCBIfam" id="TIGR01783">
    <property type="entry name" value="TonB-siderophor"/>
    <property type="match status" value="1"/>
</dbReference>
<evidence type="ECO:0000256" key="1">
    <source>
        <dbReference type="ARBA" id="ARBA00004571"/>
    </source>
</evidence>
<evidence type="ECO:0000313" key="17">
    <source>
        <dbReference type="EMBL" id="QMV75839.1"/>
    </source>
</evidence>
<reference evidence="17 18" key="1">
    <citation type="journal article" date="2020" name="G3 (Bethesda)">
        <title>CeMbio - The Caenorhabditis elegans Microbiome Resource.</title>
        <authorList>
            <person name="Dirksen P."/>
            <person name="Assie A."/>
            <person name="Zimmermann J."/>
            <person name="Zhang F."/>
            <person name="Tietje A.M."/>
            <person name="Marsh S.A."/>
            <person name="Felix M.A."/>
            <person name="Shapira M."/>
            <person name="Kaleta C."/>
            <person name="Schulenburg H."/>
            <person name="Samuel B."/>
        </authorList>
    </citation>
    <scope>NUCLEOTIDE SEQUENCE [LARGE SCALE GENOMIC DNA]</scope>
    <source>
        <strain evidence="17 18">BIGb0172</strain>
    </source>
</reference>
<evidence type="ECO:0000256" key="14">
    <source>
        <dbReference type="PROSITE-ProRule" id="PRU01360"/>
    </source>
</evidence>
<evidence type="ECO:0000256" key="9">
    <source>
        <dbReference type="ARBA" id="ARBA00023065"/>
    </source>
</evidence>
<dbReference type="InterPro" id="IPR011662">
    <property type="entry name" value="Secretin/TonB_short_N"/>
</dbReference>
<comment type="similarity">
    <text evidence="2 14 15">Belongs to the TonB-dependent receptor family.</text>
</comment>
<evidence type="ECO:0000256" key="11">
    <source>
        <dbReference type="ARBA" id="ARBA00023136"/>
    </source>
</evidence>
<evidence type="ECO:0000256" key="12">
    <source>
        <dbReference type="ARBA" id="ARBA00023170"/>
    </source>
</evidence>
<keyword evidence="8" id="KW-0408">Iron</keyword>
<feature type="domain" description="Secretin/TonB short N-terminal" evidence="16">
    <location>
        <begin position="41"/>
        <end position="92"/>
    </location>
</feature>
<dbReference type="PANTHER" id="PTHR32552:SF68">
    <property type="entry name" value="FERRICHROME OUTER MEMBRANE TRANSPORTER_PHAGE RECEPTOR"/>
    <property type="match status" value="1"/>
</dbReference>
<dbReference type="GO" id="GO:0015344">
    <property type="term" value="F:siderophore uptake transmembrane transporter activity"/>
    <property type="evidence" value="ECO:0007669"/>
    <property type="project" value="TreeGrafter"/>
</dbReference>
<dbReference type="RefSeq" id="WP_182328332.1">
    <property type="nucleotide sequence ID" value="NZ_CP058554.1"/>
</dbReference>
<keyword evidence="3 14" id="KW-0813">Transport</keyword>
<protein>
    <submittedName>
        <fullName evidence="17">TonB-dependent siderophore receptor</fullName>
    </submittedName>
</protein>
<accession>A0A7G5EPB4</accession>
<dbReference type="KEGG" id="cpis:HS961_18450"/>
<organism evidence="17 18">
    <name type="scientific">Comamonas piscis</name>
    <dbReference type="NCBI Taxonomy" id="1562974"/>
    <lineage>
        <taxon>Bacteria</taxon>
        <taxon>Pseudomonadati</taxon>
        <taxon>Pseudomonadota</taxon>
        <taxon>Betaproteobacteria</taxon>
        <taxon>Burkholderiales</taxon>
        <taxon>Comamonadaceae</taxon>
        <taxon>Comamonas</taxon>
    </lineage>
</organism>
<dbReference type="Gene3D" id="2.40.170.20">
    <property type="entry name" value="TonB-dependent receptor, beta-barrel domain"/>
    <property type="match status" value="1"/>
</dbReference>
<evidence type="ECO:0000256" key="13">
    <source>
        <dbReference type="ARBA" id="ARBA00023237"/>
    </source>
</evidence>
<dbReference type="InterPro" id="IPR039426">
    <property type="entry name" value="TonB-dep_rcpt-like"/>
</dbReference>
<evidence type="ECO:0000256" key="5">
    <source>
        <dbReference type="ARBA" id="ARBA00022496"/>
    </source>
</evidence>
<dbReference type="GO" id="GO:0038023">
    <property type="term" value="F:signaling receptor activity"/>
    <property type="evidence" value="ECO:0007669"/>
    <property type="project" value="InterPro"/>
</dbReference>
<evidence type="ECO:0000256" key="6">
    <source>
        <dbReference type="ARBA" id="ARBA00022692"/>
    </source>
</evidence>
<evidence type="ECO:0000256" key="15">
    <source>
        <dbReference type="RuleBase" id="RU003357"/>
    </source>
</evidence>
<dbReference type="Gene3D" id="2.170.130.10">
    <property type="entry name" value="TonB-dependent receptor, plug domain"/>
    <property type="match status" value="1"/>
</dbReference>
<evidence type="ECO:0000256" key="4">
    <source>
        <dbReference type="ARBA" id="ARBA00022452"/>
    </source>
</evidence>
<keyword evidence="5" id="KW-0410">Iron transport</keyword>
<dbReference type="PROSITE" id="PS52016">
    <property type="entry name" value="TONB_DEPENDENT_REC_3"/>
    <property type="match status" value="1"/>
</dbReference>
<dbReference type="GO" id="GO:0009279">
    <property type="term" value="C:cell outer membrane"/>
    <property type="evidence" value="ECO:0007669"/>
    <property type="project" value="UniProtKB-SubCell"/>
</dbReference>
<dbReference type="FunFam" id="2.170.130.10:FF:000001">
    <property type="entry name" value="Catecholate siderophore TonB-dependent receptor"/>
    <property type="match status" value="1"/>
</dbReference>
<dbReference type="InterPro" id="IPR036942">
    <property type="entry name" value="Beta-barrel_TonB_sf"/>
</dbReference>
<keyword evidence="11 14" id="KW-0472">Membrane</keyword>
<dbReference type="InterPro" id="IPR000531">
    <property type="entry name" value="Beta-barrel_TonB"/>
</dbReference>
<comment type="subcellular location">
    <subcellularLocation>
        <location evidence="1 14">Cell outer membrane</location>
        <topology evidence="1 14">Multi-pass membrane protein</topology>
    </subcellularLocation>
</comment>
<dbReference type="CDD" id="cd01347">
    <property type="entry name" value="ligand_gated_channel"/>
    <property type="match status" value="1"/>
</dbReference>
<name>A0A7G5EPB4_9BURK</name>
<sequence length="771" mass="83780">MASSHAQPTAASQAVGASRSYQIPAGALEDALNRFGRESGLLLSFTQAQVQGLRSAGLQGSYAPDEALQRLLAGTGLALQRTAAGAYILQAAPRPAVAPASAGQASDTTLPAVTVTSQRGQAQQSYASPGPVSATKLGTSLMETPRSISVVSQAQLQAQAPKSIEQALSYTPGVATEVTGADVRMTGAIIRGFSDGSSYYKDGLRQFAAGTYGSWNDEIDEIESLEVIKGPASMLFGQGRPGGVIHVLSKRPEADHVNSVGASYGRYHRTQLTADLGGALDADGKLLYRLNLKGRDSDGRAIGSRDDRLAIAPSLQWNISNQTQLTVLANYSRERSTPKPWWPSLFTYPQIKQLSPKLTAGDPAFDRFDRDTRSLGYAFSHQTDSGWTFAQNLRYSTIDIDYRHIYAMDVLADGDSVTRANLAQRTKGKTLAMDSRAQKDLRWGDVEHRMAWGVDITKYKERGGLGFGWDVPNLSLSAPVYGQSIEVPELEDSNSDLRQTGIYTLNQFKHGPWIANLSLRHDVARTTQSSSSQPRMRDNATTGSVGLLYQMANGLAPYASYASSFDPTTGLAFDGSAFAPRKGKQYEVGIKYQPPGSKSVVTASVFDLRQTNVTTQDPDHPRFSVQTGEVRSTGFELEAQMALTPEVQGMLGYTYLDPRTTQSNRPAEIGQQTLQTSRHMASLWLDYRPRSLPGVMVGAGLRYKGRSPYNLASNGSLNYNDAVTVADLALAYETPKYRVALNVNNLFNKTYYAGIFRGVDREATLSFKYFF</sequence>
<evidence type="ECO:0000256" key="7">
    <source>
        <dbReference type="ARBA" id="ARBA00022729"/>
    </source>
</evidence>
<proteinExistence type="inferred from homology"/>
<keyword evidence="10 15" id="KW-0798">TonB box</keyword>
<dbReference type="InterPro" id="IPR010105">
    <property type="entry name" value="TonB_sidphr_rcpt"/>
</dbReference>
<evidence type="ECO:0000256" key="10">
    <source>
        <dbReference type="ARBA" id="ARBA00023077"/>
    </source>
</evidence>
<evidence type="ECO:0000256" key="8">
    <source>
        <dbReference type="ARBA" id="ARBA00023004"/>
    </source>
</evidence>
<evidence type="ECO:0000259" key="16">
    <source>
        <dbReference type="SMART" id="SM00965"/>
    </source>
</evidence>
<dbReference type="SMART" id="SM00965">
    <property type="entry name" value="STN"/>
    <property type="match status" value="1"/>
</dbReference>
<keyword evidence="12 17" id="KW-0675">Receptor</keyword>
<keyword evidence="18" id="KW-1185">Reference proteome</keyword>
<dbReference type="SUPFAM" id="SSF56935">
    <property type="entry name" value="Porins"/>
    <property type="match status" value="1"/>
</dbReference>
<dbReference type="GO" id="GO:0015891">
    <property type="term" value="P:siderophore transport"/>
    <property type="evidence" value="ECO:0007669"/>
    <property type="project" value="InterPro"/>
</dbReference>
<keyword evidence="6 14" id="KW-0812">Transmembrane</keyword>
<dbReference type="InterPro" id="IPR012910">
    <property type="entry name" value="Plug_dom"/>
</dbReference>
<dbReference type="Pfam" id="PF07660">
    <property type="entry name" value="STN"/>
    <property type="match status" value="1"/>
</dbReference>